<dbReference type="Pfam" id="PF02498">
    <property type="entry name" value="Bro-N"/>
    <property type="match status" value="1"/>
</dbReference>
<name>A0A1G8SRV2_9FIRM</name>
<dbReference type="Proteomes" id="UP000198945">
    <property type="component" value="Unassembled WGS sequence"/>
</dbReference>
<organism evidence="2 3">
    <name type="scientific">Halanaerobium congolense</name>
    <dbReference type="NCBI Taxonomy" id="54121"/>
    <lineage>
        <taxon>Bacteria</taxon>
        <taxon>Bacillati</taxon>
        <taxon>Bacillota</taxon>
        <taxon>Clostridia</taxon>
        <taxon>Halanaerobiales</taxon>
        <taxon>Halanaerobiaceae</taxon>
        <taxon>Halanaerobium</taxon>
    </lineage>
</organism>
<proteinExistence type="predicted"/>
<dbReference type="InterPro" id="IPR003497">
    <property type="entry name" value="BRO_N_domain"/>
</dbReference>
<dbReference type="AlphaFoldDB" id="A0A1G8SRV2"/>
<protein>
    <submittedName>
        <fullName evidence="2">BRO family, N-terminal domain</fullName>
    </submittedName>
</protein>
<evidence type="ECO:0000259" key="1">
    <source>
        <dbReference type="PROSITE" id="PS51750"/>
    </source>
</evidence>
<reference evidence="2 3" key="1">
    <citation type="submission" date="2016-10" db="EMBL/GenBank/DDBJ databases">
        <authorList>
            <person name="de Groot N.N."/>
        </authorList>
    </citation>
    <scope>NUCLEOTIDE SEQUENCE [LARGE SCALE GENOMIC DNA]</scope>
    <source>
        <strain evidence="2 3">WG7</strain>
    </source>
</reference>
<dbReference type="EMBL" id="FNEH01000044">
    <property type="protein sequence ID" value="SDJ31976.1"/>
    <property type="molecule type" value="Genomic_DNA"/>
</dbReference>
<accession>A0A1G8SRV2</accession>
<sequence>MLKLKEDLTLIVDDEIHNVKSYQKRSQLWFDLEDVCEALSIEDDEKILDILFANWWVGKLYKEDTHYTDSTLPPDVILIPEEGLYAAICHKGIPKNYDHVDWIIPTKMDLEAEDNFIIKSQQGVKITERPRIYRP</sequence>
<evidence type="ECO:0000313" key="2">
    <source>
        <dbReference type="EMBL" id="SDJ31976.1"/>
    </source>
</evidence>
<gene>
    <name evidence="2" type="ORF">SAMN04515654_1442</name>
</gene>
<feature type="domain" description="Bro-N" evidence="1">
    <location>
        <begin position="1"/>
        <end position="115"/>
    </location>
</feature>
<dbReference type="PROSITE" id="PS51750">
    <property type="entry name" value="BRO_N"/>
    <property type="match status" value="1"/>
</dbReference>
<dbReference type="RefSeq" id="WP_076546164.1">
    <property type="nucleotide sequence ID" value="NZ_FNEH01000044.1"/>
</dbReference>
<evidence type="ECO:0000313" key="3">
    <source>
        <dbReference type="Proteomes" id="UP000198945"/>
    </source>
</evidence>